<gene>
    <name evidence="1" type="ORF">METZ01_LOCUS230870</name>
</gene>
<name>A0A382GSA7_9ZZZZ</name>
<evidence type="ECO:0000313" key="1">
    <source>
        <dbReference type="EMBL" id="SVB78016.1"/>
    </source>
</evidence>
<protein>
    <submittedName>
        <fullName evidence="1">Uncharacterized protein</fullName>
    </submittedName>
</protein>
<dbReference type="AlphaFoldDB" id="A0A382GSA7"/>
<reference evidence="1" key="1">
    <citation type="submission" date="2018-05" db="EMBL/GenBank/DDBJ databases">
        <authorList>
            <person name="Lanie J.A."/>
            <person name="Ng W.-L."/>
            <person name="Kazmierczak K.M."/>
            <person name="Andrzejewski T.M."/>
            <person name="Davidsen T.M."/>
            <person name="Wayne K.J."/>
            <person name="Tettelin H."/>
            <person name="Glass J.I."/>
            <person name="Rusch D."/>
            <person name="Podicherti R."/>
            <person name="Tsui H.-C.T."/>
            <person name="Winkler M.E."/>
        </authorList>
    </citation>
    <scope>NUCLEOTIDE SEQUENCE</scope>
</reference>
<organism evidence="1">
    <name type="scientific">marine metagenome</name>
    <dbReference type="NCBI Taxonomy" id="408172"/>
    <lineage>
        <taxon>unclassified sequences</taxon>
        <taxon>metagenomes</taxon>
        <taxon>ecological metagenomes</taxon>
    </lineage>
</organism>
<sequence>MKKNRLSGLDVSGDGDGDVQDAFKKFEDIQSHVADSIRVAMSPYMQKSSDDLGPAGAIAVSMGIAEAVVNSLAAVAAGAGVSREEYGTMHAEIMTAAGKVANEITSHMICETFGIARSELDEAIESLRKRGGGVQGKKWDMFPFDQLKQILDGEFAGFKQADPEPTEEWSADPEKFFRELFDEWAPDDDEE</sequence>
<accession>A0A382GSA7</accession>
<dbReference type="EMBL" id="UINC01057157">
    <property type="protein sequence ID" value="SVB78016.1"/>
    <property type="molecule type" value="Genomic_DNA"/>
</dbReference>
<proteinExistence type="predicted"/>